<dbReference type="Proteomes" id="UP001152484">
    <property type="component" value="Unassembled WGS sequence"/>
</dbReference>
<dbReference type="AlphaFoldDB" id="A0A9P0ZUX7"/>
<comment type="caution">
    <text evidence="1">The sequence shown here is derived from an EMBL/GenBank/DDBJ whole genome shotgun (WGS) entry which is preliminary data.</text>
</comment>
<protein>
    <submittedName>
        <fullName evidence="1">Uncharacterized protein</fullName>
    </submittedName>
</protein>
<keyword evidence="2" id="KW-1185">Reference proteome</keyword>
<dbReference type="EMBL" id="CAMAPE010000054">
    <property type="protein sequence ID" value="CAH9111620.1"/>
    <property type="molecule type" value="Genomic_DNA"/>
</dbReference>
<dbReference type="OrthoDB" id="10585732at2759"/>
<reference evidence="1" key="1">
    <citation type="submission" date="2022-07" db="EMBL/GenBank/DDBJ databases">
        <authorList>
            <person name="Macas J."/>
            <person name="Novak P."/>
            <person name="Neumann P."/>
        </authorList>
    </citation>
    <scope>NUCLEOTIDE SEQUENCE</scope>
</reference>
<proteinExistence type="predicted"/>
<evidence type="ECO:0000313" key="2">
    <source>
        <dbReference type="Proteomes" id="UP001152484"/>
    </source>
</evidence>
<accession>A0A9P0ZUX7</accession>
<sequence length="300" mass="33978">MGLLKGEDITEDKTVFVKRQQPRQLKDIFSGNTCSEQKRFGPVVLEDHVYPCSGKSYANVQIGAVISPGGSLTWMKVVSCGRLVMDDKEAETAIYNKKLTGGMHSSTMFKAILKPKVEEELFAPYILKEYEDYSPVVSSAIVNLDGKSSISCDSLVNLEVDLMVGELRITDYITEKTAESYVEQNMEDKEKVKGKQNLKMARSLSGIETACLQENQIWRFYIIDRISYSIGGRTADGIGYLFPFLLMLFRPSLSNEIGQELKEEEVGRYKKELTSNAVLVSEDRNDKELQKREEFFSFFL</sequence>
<gene>
    <name evidence="1" type="ORF">CEURO_LOCUS19330</name>
</gene>
<evidence type="ECO:0000313" key="1">
    <source>
        <dbReference type="EMBL" id="CAH9111620.1"/>
    </source>
</evidence>
<organism evidence="1 2">
    <name type="scientific">Cuscuta europaea</name>
    <name type="common">European dodder</name>
    <dbReference type="NCBI Taxonomy" id="41803"/>
    <lineage>
        <taxon>Eukaryota</taxon>
        <taxon>Viridiplantae</taxon>
        <taxon>Streptophyta</taxon>
        <taxon>Embryophyta</taxon>
        <taxon>Tracheophyta</taxon>
        <taxon>Spermatophyta</taxon>
        <taxon>Magnoliopsida</taxon>
        <taxon>eudicotyledons</taxon>
        <taxon>Gunneridae</taxon>
        <taxon>Pentapetalae</taxon>
        <taxon>asterids</taxon>
        <taxon>lamiids</taxon>
        <taxon>Solanales</taxon>
        <taxon>Convolvulaceae</taxon>
        <taxon>Cuscuteae</taxon>
        <taxon>Cuscuta</taxon>
        <taxon>Cuscuta subgen. Cuscuta</taxon>
    </lineage>
</organism>
<name>A0A9P0ZUX7_CUSEU</name>